<dbReference type="EMBL" id="FLQV01001271">
    <property type="protein sequence ID" value="SBS99378.1"/>
    <property type="molecule type" value="Genomic_DNA"/>
</dbReference>
<name>A0A1A8X5B8_PLAOA</name>
<organism evidence="1 2">
    <name type="scientific">Plasmodium ovale curtisi</name>
    <dbReference type="NCBI Taxonomy" id="864141"/>
    <lineage>
        <taxon>Eukaryota</taxon>
        <taxon>Sar</taxon>
        <taxon>Alveolata</taxon>
        <taxon>Apicomplexa</taxon>
        <taxon>Aconoidasida</taxon>
        <taxon>Haemosporida</taxon>
        <taxon>Plasmodiidae</taxon>
        <taxon>Plasmodium</taxon>
        <taxon>Plasmodium (Plasmodium)</taxon>
    </lineage>
</organism>
<sequence length="151" mass="17981">MVFIPVEEIFKFFPKFSKDRVKFLRRYSFVSLFLGAAVVYKSHKPDFNPRHYTPSFFYKNHLNSLKKKGLVDEEKYNKMLNNRLDRLLGDGNEGENANFLQKLKVEVSHIRDGVNWANPSLYAGSYSLYSYEQHNQFFKKKLLPFVIYVHR</sequence>
<reference evidence="2" key="1">
    <citation type="submission" date="2016-05" db="EMBL/GenBank/DDBJ databases">
        <authorList>
            <person name="Naeem Raeece"/>
        </authorList>
    </citation>
    <scope>NUCLEOTIDE SEQUENCE [LARGE SCALE GENOMIC DNA]</scope>
</reference>
<accession>A0A1A8X5B8</accession>
<protein>
    <submittedName>
        <fullName evidence="1">Uncharacterized protein</fullName>
    </submittedName>
</protein>
<evidence type="ECO:0000313" key="1">
    <source>
        <dbReference type="EMBL" id="SBS99378.1"/>
    </source>
</evidence>
<dbReference type="Proteomes" id="UP000078546">
    <property type="component" value="Unassembled WGS sequence"/>
</dbReference>
<evidence type="ECO:0000313" key="2">
    <source>
        <dbReference type="Proteomes" id="UP000078546"/>
    </source>
</evidence>
<proteinExistence type="predicted"/>
<dbReference type="AlphaFoldDB" id="A0A1A8X5B8"/>
<gene>
    <name evidence="1" type="ORF">POVCU1_052370</name>
</gene>